<reference evidence="3" key="1">
    <citation type="journal article" date="2019" name="Int. J. Syst. Evol. Microbiol.">
        <title>The Global Catalogue of Microorganisms (GCM) 10K type strain sequencing project: providing services to taxonomists for standard genome sequencing and annotation.</title>
        <authorList>
            <consortium name="The Broad Institute Genomics Platform"/>
            <consortium name="The Broad Institute Genome Sequencing Center for Infectious Disease"/>
            <person name="Wu L."/>
            <person name="Ma J."/>
        </authorList>
    </citation>
    <scope>NUCLEOTIDE SEQUENCE [LARGE SCALE GENOMIC DNA]</scope>
    <source>
        <strain evidence="3">JCM 6922</strain>
    </source>
</reference>
<dbReference type="InterPro" id="IPR036396">
    <property type="entry name" value="Cyt_P450_sf"/>
</dbReference>
<proteinExistence type="inferred from homology"/>
<comment type="caution">
    <text evidence="2">The sequence shown here is derived from an EMBL/GenBank/DDBJ whole genome shotgun (WGS) entry which is preliminary data.</text>
</comment>
<dbReference type="SUPFAM" id="SSF48264">
    <property type="entry name" value="Cytochrome P450"/>
    <property type="match status" value="1"/>
</dbReference>
<dbReference type="PANTHER" id="PTHR46696:SF1">
    <property type="entry name" value="CYTOCHROME P450 YJIB-RELATED"/>
    <property type="match status" value="1"/>
</dbReference>
<gene>
    <name evidence="2" type="ORF">GCM10010421_23490</name>
</gene>
<evidence type="ECO:0000313" key="2">
    <source>
        <dbReference type="EMBL" id="GAA2433738.1"/>
    </source>
</evidence>
<accession>A0ABP5WT14</accession>
<organism evidence="2 3">
    <name type="scientific">Streptomyces glaucus</name>
    <dbReference type="NCBI Taxonomy" id="284029"/>
    <lineage>
        <taxon>Bacteria</taxon>
        <taxon>Bacillati</taxon>
        <taxon>Actinomycetota</taxon>
        <taxon>Actinomycetes</taxon>
        <taxon>Kitasatosporales</taxon>
        <taxon>Streptomycetaceae</taxon>
        <taxon>Streptomyces</taxon>
    </lineage>
</organism>
<sequence>MDERPLGRHGGPREHTRLRRLVSAVFATRAVEGPAPRVTEPAHDLIGAFIGQGRTGLVASCTTPLPITVILELLGCPRRRARTCRRGRATS</sequence>
<dbReference type="RefSeq" id="WP_344602333.1">
    <property type="nucleotide sequence ID" value="NZ_BAAATK010000011.1"/>
</dbReference>
<dbReference type="Proteomes" id="UP001500460">
    <property type="component" value="Unassembled WGS sequence"/>
</dbReference>
<dbReference type="PANTHER" id="PTHR46696">
    <property type="entry name" value="P450, PUTATIVE (EUROFUNG)-RELATED"/>
    <property type="match status" value="1"/>
</dbReference>
<keyword evidence="3" id="KW-1185">Reference proteome</keyword>
<dbReference type="Gene3D" id="1.10.630.10">
    <property type="entry name" value="Cytochrome P450"/>
    <property type="match status" value="1"/>
</dbReference>
<protein>
    <submittedName>
        <fullName evidence="2">Uncharacterized protein</fullName>
    </submittedName>
</protein>
<evidence type="ECO:0000313" key="3">
    <source>
        <dbReference type="Proteomes" id="UP001500460"/>
    </source>
</evidence>
<evidence type="ECO:0000256" key="1">
    <source>
        <dbReference type="ARBA" id="ARBA00010617"/>
    </source>
</evidence>
<comment type="similarity">
    <text evidence="1">Belongs to the cytochrome P450 family.</text>
</comment>
<dbReference type="EMBL" id="BAAATK010000011">
    <property type="protein sequence ID" value="GAA2433738.1"/>
    <property type="molecule type" value="Genomic_DNA"/>
</dbReference>
<name>A0ABP5WT14_9ACTN</name>